<evidence type="ECO:0000256" key="10">
    <source>
        <dbReference type="HAMAP-Rule" id="MF_01486"/>
    </source>
</evidence>
<comment type="miscellaneous">
    <text evidence="10">In the RecBCD complex, RecB has a slow 3'-5' helicase, an exonuclease activity and loads RecA onto ssDNA, RecD has a fast 5'-3' helicase activity, while RecC stimulates the ATPase and processivity of the RecB helicase and contributes to recognition of the Chi site.</text>
</comment>
<evidence type="ECO:0000256" key="1">
    <source>
        <dbReference type="ARBA" id="ARBA00022722"/>
    </source>
</evidence>
<dbReference type="InterPro" id="IPR011335">
    <property type="entry name" value="Restrct_endonuc-II-like"/>
</dbReference>
<keyword evidence="5 10" id="KW-0347">Helicase</keyword>
<dbReference type="HAMAP" id="MF_01486">
    <property type="entry name" value="RecC"/>
    <property type="match status" value="1"/>
</dbReference>
<keyword evidence="4 10" id="KW-0378">Hydrolase</keyword>
<dbReference type="GO" id="GO:0003677">
    <property type="term" value="F:DNA binding"/>
    <property type="evidence" value="ECO:0007669"/>
    <property type="project" value="UniProtKB-UniRule"/>
</dbReference>
<dbReference type="GO" id="GO:0003678">
    <property type="term" value="F:DNA helicase activity"/>
    <property type="evidence" value="ECO:0007669"/>
    <property type="project" value="UniProtKB-UniRule"/>
</dbReference>
<keyword evidence="8 10" id="KW-0238">DNA-binding</keyword>
<keyword evidence="1 10" id="KW-0540">Nuclease</keyword>
<comment type="similarity">
    <text evidence="10">Belongs to the RecC family.</text>
</comment>
<name>A0A918YVS6_9GAMM</name>
<proteinExistence type="inferred from homology"/>
<keyword evidence="2 10" id="KW-0547">Nucleotide-binding</keyword>
<dbReference type="Gene3D" id="1.10.10.160">
    <property type="match status" value="1"/>
</dbReference>
<keyword evidence="3 10" id="KW-0227">DNA damage</keyword>
<gene>
    <name evidence="10 12" type="primary">recC</name>
    <name evidence="12" type="ORF">GCM10007167_05390</name>
</gene>
<dbReference type="Proteomes" id="UP000636453">
    <property type="component" value="Unassembled WGS sequence"/>
</dbReference>
<dbReference type="InterPro" id="IPR013986">
    <property type="entry name" value="DExx_box_DNA_helicase_dom_sf"/>
</dbReference>
<comment type="caution">
    <text evidence="12">The sequence shown here is derived from an EMBL/GenBank/DDBJ whole genome shotgun (WGS) entry which is preliminary data.</text>
</comment>
<evidence type="ECO:0000256" key="9">
    <source>
        <dbReference type="ARBA" id="ARBA00023204"/>
    </source>
</evidence>
<dbReference type="PANTHER" id="PTHR30591:SF1">
    <property type="entry name" value="RECBCD ENZYME SUBUNIT RECC"/>
    <property type="match status" value="1"/>
</dbReference>
<dbReference type="InterPro" id="IPR027417">
    <property type="entry name" value="P-loop_NTPase"/>
</dbReference>
<dbReference type="GO" id="GO:0000724">
    <property type="term" value="P:double-strand break repair via homologous recombination"/>
    <property type="evidence" value="ECO:0007669"/>
    <property type="project" value="UniProtKB-UniRule"/>
</dbReference>
<accession>A0A918YVS6</accession>
<dbReference type="Gene3D" id="3.40.50.300">
    <property type="entry name" value="P-loop containing nucleotide triphosphate hydrolases"/>
    <property type="match status" value="2"/>
</dbReference>
<evidence type="ECO:0000256" key="8">
    <source>
        <dbReference type="ARBA" id="ARBA00023125"/>
    </source>
</evidence>
<dbReference type="AlphaFoldDB" id="A0A918YVS6"/>
<evidence type="ECO:0000256" key="6">
    <source>
        <dbReference type="ARBA" id="ARBA00022839"/>
    </source>
</evidence>
<reference evidence="12" key="1">
    <citation type="journal article" date="2014" name="Int. J. Syst. Evol. Microbiol.">
        <title>Complete genome sequence of Corynebacterium casei LMG S-19264T (=DSM 44701T), isolated from a smear-ripened cheese.</title>
        <authorList>
            <consortium name="US DOE Joint Genome Institute (JGI-PGF)"/>
            <person name="Walter F."/>
            <person name="Albersmeier A."/>
            <person name="Kalinowski J."/>
            <person name="Ruckert C."/>
        </authorList>
    </citation>
    <scope>NUCLEOTIDE SEQUENCE</scope>
    <source>
        <strain evidence="12">KCTC 32020</strain>
    </source>
</reference>
<dbReference type="GO" id="GO:0009338">
    <property type="term" value="C:exodeoxyribonuclease V complex"/>
    <property type="evidence" value="ECO:0007669"/>
    <property type="project" value="InterPro"/>
</dbReference>
<dbReference type="SUPFAM" id="SSF52540">
    <property type="entry name" value="P-loop containing nucleoside triphosphate hydrolases"/>
    <property type="match status" value="2"/>
</dbReference>
<evidence type="ECO:0000256" key="4">
    <source>
        <dbReference type="ARBA" id="ARBA00022801"/>
    </source>
</evidence>
<evidence type="ECO:0000256" key="7">
    <source>
        <dbReference type="ARBA" id="ARBA00022840"/>
    </source>
</evidence>
<protein>
    <recommendedName>
        <fullName evidence="10">RecBCD enzyme subunit RecC</fullName>
    </recommendedName>
    <alternativeName>
        <fullName evidence="10">Exonuclease V subunit RecC</fullName>
        <shortName evidence="10">ExoV subunit RecC</shortName>
    </alternativeName>
    <alternativeName>
        <fullName evidence="10">Helicase/nuclease RecBCD subunit RecC</fullName>
    </alternativeName>
</protein>
<dbReference type="NCBIfam" id="TIGR01450">
    <property type="entry name" value="recC"/>
    <property type="match status" value="1"/>
</dbReference>
<dbReference type="InterPro" id="IPR041500">
    <property type="entry name" value="RecC_C"/>
</dbReference>
<comment type="subunit">
    <text evidence="10">Heterotrimer of RecB, RecC and RecD. All subunits contribute to DNA-binding.</text>
</comment>
<evidence type="ECO:0000256" key="3">
    <source>
        <dbReference type="ARBA" id="ARBA00022763"/>
    </source>
</evidence>
<feature type="domain" description="RecC C-terminal" evidence="11">
    <location>
        <begin position="806"/>
        <end position="1031"/>
    </location>
</feature>
<dbReference type="InterPro" id="IPR006697">
    <property type="entry name" value="RecC"/>
</dbReference>
<keyword evidence="7 10" id="KW-0067">ATP-binding</keyword>
<evidence type="ECO:0000256" key="5">
    <source>
        <dbReference type="ARBA" id="ARBA00022806"/>
    </source>
</evidence>
<keyword evidence="9 10" id="KW-0234">DNA repair</keyword>
<keyword evidence="6 10" id="KW-0269">Exonuclease</keyword>
<dbReference type="GO" id="GO:0008854">
    <property type="term" value="F:exodeoxyribonuclease V activity"/>
    <property type="evidence" value="ECO:0007669"/>
    <property type="project" value="InterPro"/>
</dbReference>
<evidence type="ECO:0000313" key="13">
    <source>
        <dbReference type="Proteomes" id="UP000636453"/>
    </source>
</evidence>
<dbReference type="RefSeq" id="WP_186760829.1">
    <property type="nucleotide sequence ID" value="NZ_BNCF01000002.1"/>
</dbReference>
<organism evidence="12 13">
    <name type="scientific">Vulcaniibacterium thermophilum</name>
    <dbReference type="NCBI Taxonomy" id="1169913"/>
    <lineage>
        <taxon>Bacteria</taxon>
        <taxon>Pseudomonadati</taxon>
        <taxon>Pseudomonadota</taxon>
        <taxon>Gammaproteobacteria</taxon>
        <taxon>Lysobacterales</taxon>
        <taxon>Lysobacteraceae</taxon>
        <taxon>Vulcaniibacterium</taxon>
    </lineage>
</organism>
<keyword evidence="13" id="KW-1185">Reference proteome</keyword>
<dbReference type="Pfam" id="PF17946">
    <property type="entry name" value="RecC_C"/>
    <property type="match status" value="1"/>
</dbReference>
<evidence type="ECO:0000313" key="12">
    <source>
        <dbReference type="EMBL" id="GHE27063.1"/>
    </source>
</evidence>
<dbReference type="GO" id="GO:0005524">
    <property type="term" value="F:ATP binding"/>
    <property type="evidence" value="ECO:0007669"/>
    <property type="project" value="UniProtKB-UniRule"/>
</dbReference>
<dbReference type="PIRSF" id="PIRSF000980">
    <property type="entry name" value="RecC"/>
    <property type="match status" value="1"/>
</dbReference>
<dbReference type="Pfam" id="PF04257">
    <property type="entry name" value="Exonuc_V_gamma"/>
    <property type="match status" value="1"/>
</dbReference>
<reference evidence="12" key="2">
    <citation type="submission" date="2020-09" db="EMBL/GenBank/DDBJ databases">
        <authorList>
            <person name="Sun Q."/>
            <person name="Kim S."/>
        </authorList>
    </citation>
    <scope>NUCLEOTIDE SEQUENCE</scope>
    <source>
        <strain evidence="12">KCTC 32020</strain>
    </source>
</reference>
<dbReference type="Gene3D" id="3.40.50.10930">
    <property type="match status" value="1"/>
</dbReference>
<comment type="function">
    <text evidence="10">A helicase/nuclease that prepares dsDNA breaks (DSB) for recombinational DNA repair. Binds to DSBs and unwinds DNA via a highly rapid and processive ATP-dependent bidirectional helicase activity. Unwinds dsDNA until it encounters a Chi (crossover hotspot instigator) sequence from the 3' direction. Cuts ssDNA a few nucleotides 3' to the Chi site. The properties and activities of the enzyme are changed at Chi. The Chi-altered holoenzyme produces a long 3'-ssDNA overhang and facilitates RecA-binding to the ssDNA for homologous DNA recombination and repair. Holoenzyme degrades any linearized DNA that is unable to undergo homologous recombination. In the holoenzyme this subunit recognizes the wild-type Chi sequence, and when added to isolated RecB increases its ATP-dependent helicase processivity.</text>
</comment>
<evidence type="ECO:0000256" key="2">
    <source>
        <dbReference type="ARBA" id="ARBA00022741"/>
    </source>
</evidence>
<evidence type="ECO:0000259" key="11">
    <source>
        <dbReference type="Pfam" id="PF17946"/>
    </source>
</evidence>
<dbReference type="SUPFAM" id="SSF52980">
    <property type="entry name" value="Restriction endonuclease-like"/>
    <property type="match status" value="1"/>
</dbReference>
<dbReference type="EMBL" id="BNCF01000002">
    <property type="protein sequence ID" value="GHE27063.1"/>
    <property type="molecule type" value="Genomic_DNA"/>
</dbReference>
<dbReference type="PANTHER" id="PTHR30591">
    <property type="entry name" value="RECBCD ENZYME SUBUNIT RECC"/>
    <property type="match status" value="1"/>
</dbReference>
<sequence length="1110" mass="120668">MSGLRIYYSNALDVLAGLLAREVARAPADGDWLRPDVVVVPQFAMRRWLQQELATQTGICANLRFLTPGEFVDDALEAELGAVPAADRLPPEISRWHLLRALEHDPPPALRGYLGDGDPLRRWSLAEALAQVFERYQAWRRDWLLAWERGRDDDAQARLWRAIARGRSHRAKRIDAYLARFGGDGGERPRALPPRLFVFACQNVSPDVLQVILSQSRAGEQHYYVHTPARAWWGDVRRWAADYVPAEDDRFAGDNPLLAAWGQAGRDFVAALASGEAGHAQWEAQAFAEPPAHTLLGRLQRDVLDNRPPCADAAPDWPRAQVDQGDVSLQFHACHTRLREVQVLHDQLRALLERPAAPGEPALEPRDIAVLAPDIDAYAPHIEAVFGGALGTAREIPYTIADTSPLASASLAEAFLRVLELPLRALTAGELVDLLAVPAIAARFGLDDAARGTIQAWLEHAGARWAFDAADRVRHGAAPEPAYTLLFALERLLLGYALGEEAEAAGIAAWPGLEGQDADTLDRLLQVVALLRQAGAELADAQPPARWGEKLDALLSRLFAVERDGAEARVLARLREAVAAFAQSAQDAGYDAPVPHAVVLAHLRRALSEVDARAPFLSGGVCFGRMVPMRLIPFRAICLLGMEETAFPARDPRDPLNRLAQELDGPRRRVGDPSLRDADRFLFLQLFASAGRVFYVSWPGFDPRDGHARPPAAPVAELLDAAAACHAAADAREREAVREALVVKHALQPYSAANFGAARVGDAVGDPRRFSYDARWHAAAAAAVGARARLPAFAPVPLAVAGEPERVLTLDRLRSALARPAKFFLQEGVRLRLPEEEPALPEHEPLGEPESLDRYRLQTEVFAHWLRTGERPRADALFPAFLARAWLAPGEDGLRALCDAIACVAPYAERALEAGFHGEGGKRPYAFELGGVRLQGVLAGVHGERVLRVALRPKGRHGGHALRHGLDRLVASRLGLALVEIANDKEGAAVAVREAAFAPDDIDASLAALIALREHARTRPLPFLPKSAYAAWCALAAGGDDAEALERAANEWRGRDGSEGEADAATRLALRGRDPFRDGDAQACAHLLRLARAVFGALEHGTPFDAEALA</sequence>